<dbReference type="Proteomes" id="UP000824250">
    <property type="component" value="Unassembled WGS sequence"/>
</dbReference>
<name>A0A9D1D5P0_9FIRM</name>
<keyword evidence="1" id="KW-0472">Membrane</keyword>
<dbReference type="InterPro" id="IPR008875">
    <property type="entry name" value="TraX"/>
</dbReference>
<feature type="transmembrane region" description="Helical" evidence="1">
    <location>
        <begin position="181"/>
        <end position="203"/>
    </location>
</feature>
<feature type="transmembrane region" description="Helical" evidence="1">
    <location>
        <begin position="81"/>
        <end position="104"/>
    </location>
</feature>
<feature type="transmembrane region" description="Helical" evidence="1">
    <location>
        <begin position="152"/>
        <end position="169"/>
    </location>
</feature>
<gene>
    <name evidence="2" type="ORF">IAB28_08950</name>
</gene>
<sequence length="236" mass="26405">MLAMVTMLLNHIANVFLEPSRLLSIILIDIGYFTAPVMCCFLAEGYQYTRSKKRYAARLALFSVVSEIPYCLAFSEMMNGVRGISFCGMNMMFTLLLCFGVLAAEETIYDLPLRRMCMAVLLFLSLFSDWAVTAPILTFLFGKAGKDRRKTALAFGIGAGVFVLLNYPWQSDLGTLPERLLYGAGMTAGPLMAGVVILRLYNGKKMEKGKAFSKWFFYLFYPVHLLILGLIRLAVS</sequence>
<feature type="transmembrane region" description="Helical" evidence="1">
    <location>
        <begin position="116"/>
        <end position="140"/>
    </location>
</feature>
<dbReference type="AlphaFoldDB" id="A0A9D1D5P0"/>
<evidence type="ECO:0000256" key="1">
    <source>
        <dbReference type="SAM" id="Phobius"/>
    </source>
</evidence>
<proteinExistence type="predicted"/>
<feature type="transmembrane region" description="Helical" evidence="1">
    <location>
        <begin position="20"/>
        <end position="43"/>
    </location>
</feature>
<organism evidence="2 3">
    <name type="scientific">Candidatus Copromonas faecavium</name>
    <name type="common">nom. illeg.</name>
    <dbReference type="NCBI Taxonomy" id="2840740"/>
    <lineage>
        <taxon>Bacteria</taxon>
        <taxon>Bacillati</taxon>
        <taxon>Bacillota</taxon>
        <taxon>Clostridia</taxon>
        <taxon>Lachnospirales</taxon>
        <taxon>Lachnospiraceae</taxon>
        <taxon>Candidatus Copromonas (nom. illeg.)</taxon>
    </lineage>
</organism>
<protein>
    <submittedName>
        <fullName evidence="2">Conjugal transfer protein TraX</fullName>
    </submittedName>
</protein>
<accession>A0A9D1D5P0</accession>
<evidence type="ECO:0000313" key="2">
    <source>
        <dbReference type="EMBL" id="HIR06075.1"/>
    </source>
</evidence>
<dbReference type="EMBL" id="DVGC01000050">
    <property type="protein sequence ID" value="HIR06075.1"/>
    <property type="molecule type" value="Genomic_DNA"/>
</dbReference>
<dbReference type="Pfam" id="PF05857">
    <property type="entry name" value="TraX"/>
    <property type="match status" value="1"/>
</dbReference>
<keyword evidence="1" id="KW-1133">Transmembrane helix</keyword>
<reference evidence="2" key="1">
    <citation type="submission" date="2020-10" db="EMBL/GenBank/DDBJ databases">
        <authorList>
            <person name="Gilroy R."/>
        </authorList>
    </citation>
    <scope>NUCLEOTIDE SEQUENCE</scope>
    <source>
        <strain evidence="2">CHK180-2868</strain>
    </source>
</reference>
<keyword evidence="1" id="KW-0812">Transmembrane</keyword>
<feature type="transmembrane region" description="Helical" evidence="1">
    <location>
        <begin position="215"/>
        <end position="235"/>
    </location>
</feature>
<comment type="caution">
    <text evidence="2">The sequence shown here is derived from an EMBL/GenBank/DDBJ whole genome shotgun (WGS) entry which is preliminary data.</text>
</comment>
<reference evidence="2" key="2">
    <citation type="journal article" date="2021" name="PeerJ">
        <title>Extensive microbial diversity within the chicken gut microbiome revealed by metagenomics and culture.</title>
        <authorList>
            <person name="Gilroy R."/>
            <person name="Ravi A."/>
            <person name="Getino M."/>
            <person name="Pursley I."/>
            <person name="Horton D.L."/>
            <person name="Alikhan N.F."/>
            <person name="Baker D."/>
            <person name="Gharbi K."/>
            <person name="Hall N."/>
            <person name="Watson M."/>
            <person name="Adriaenssens E.M."/>
            <person name="Foster-Nyarko E."/>
            <person name="Jarju S."/>
            <person name="Secka A."/>
            <person name="Antonio M."/>
            <person name="Oren A."/>
            <person name="Chaudhuri R.R."/>
            <person name="La Ragione R."/>
            <person name="Hildebrand F."/>
            <person name="Pallen M.J."/>
        </authorList>
    </citation>
    <scope>NUCLEOTIDE SEQUENCE</scope>
    <source>
        <strain evidence="2">CHK180-2868</strain>
    </source>
</reference>
<evidence type="ECO:0000313" key="3">
    <source>
        <dbReference type="Proteomes" id="UP000824250"/>
    </source>
</evidence>